<feature type="chain" id="PRO_5046670941" evidence="4">
    <location>
        <begin position="26"/>
        <end position="973"/>
    </location>
</feature>
<dbReference type="Pfam" id="PF00248">
    <property type="entry name" value="Aldo_ket_red"/>
    <property type="match status" value="1"/>
</dbReference>
<evidence type="ECO:0000259" key="5">
    <source>
        <dbReference type="Pfam" id="PF00248"/>
    </source>
</evidence>
<accession>A0ABV1AM84</accession>
<evidence type="ECO:0000256" key="4">
    <source>
        <dbReference type="SAM" id="SignalP"/>
    </source>
</evidence>
<dbReference type="CDD" id="cd19071">
    <property type="entry name" value="AKR_AKR1-5-like"/>
    <property type="match status" value="1"/>
</dbReference>
<dbReference type="PROSITE" id="PS00798">
    <property type="entry name" value="ALDOKETO_REDUCTASE_1"/>
    <property type="match status" value="1"/>
</dbReference>
<sequence>MKKKFLFMALGVSMLGIMTGNFVKADDEVQEEESIVQPYEHQHRDVGESVYREAARAFAGGDGTENSPYEISSAEELQYLAELLSDPENRSTEYRTQNYILTADISLNDASDYENWGTERPEYDWRSIGAEATFTGVFDGNGHTISGLYQNKDLQEDNADASSDHSGLFADVYCATIKNLNLTDVYIEVSGDASKAGGIAGNAAKTQILNCTVNGTVIGYDGYYGGITGSASGTISGCEFDGTVKAVKDLKNGQSGLAYLGGITGDFSSAVSAVESDRDEKAEDFAGIVNCVNKGNIEAEKESASAHALGGIAGSNSARITGCVNEGTVEAKVNEEDSEGTSLSAGGITGDFSVVVMGEDGILSDCINNGTVISDNANTGGITGSVYLSDPRYTVTIENCKNVGKVFSTNHYYAGIAADACIKTDSTLTVSGCMNEVDFTEGEGAGIVHHLAMQKGNVVLSDCVNHGKIVSFGQNAAGILCYTTNMGNDWNLELENCENTGDISSEVEAGGIACFTAYYKTEENANTSFAIRNCKNSGNLSSPTTNGYMGGILAVDGFMLTKTEIDGCENSGNISFTKQWVMGEADLKTENDEGEKEDASLFTLSVMGGGIVGRIGESVLLSVDADKPSKSEINKKDALVMISNCTNTGSLSYEEPQKGDGVTEEEFQKAKAEYWKPSMGGILGDCSCTNGFSVNFENCTYSTERGVGNVELPDSTLEKMAAVEIGYRHIDTAQAYGNERGVGEGVRTCGIPREELFVVSKVAAEHKTYEDAARSINETLEKMGLDYLDMMIIHSPQPWVEVNQSENRYVEGNRAAWKALEDAYKAGKLKALGVSNFQIGDIESLVETAEIKPMVNQILLHISNTPLELVGYCQKNGIVVEAYSPNGHGEILNQPEIKEMAEKYGVSVPQLCIRYTLQLGTISLPKTANPDHMKANAEVDFEISPEDMEILKNFKKIESYGASSGFPVYGGKL</sequence>
<dbReference type="Gene3D" id="2.160.20.110">
    <property type="match status" value="3"/>
</dbReference>
<dbReference type="Proteomes" id="UP001446032">
    <property type="component" value="Unassembled WGS sequence"/>
</dbReference>
<keyword evidence="7" id="KW-1185">Reference proteome</keyword>
<feature type="domain" description="NADP-dependent oxidoreductase" evidence="5">
    <location>
        <begin position="721"/>
        <end position="953"/>
    </location>
</feature>
<keyword evidence="2" id="KW-0521">NADP</keyword>
<keyword evidence="3" id="KW-0560">Oxidoreductase</keyword>
<comment type="similarity">
    <text evidence="1">Belongs to the aldo/keto reductase family.</text>
</comment>
<evidence type="ECO:0000256" key="2">
    <source>
        <dbReference type="ARBA" id="ARBA00022857"/>
    </source>
</evidence>
<dbReference type="RefSeq" id="WP_349078122.1">
    <property type="nucleotide sequence ID" value="NZ_JBBMEI010000040.1"/>
</dbReference>
<gene>
    <name evidence="6" type="ORF">WMO75_12520</name>
</gene>
<dbReference type="EMBL" id="JBBMEI010000040">
    <property type="protein sequence ID" value="MEQ2359136.1"/>
    <property type="molecule type" value="Genomic_DNA"/>
</dbReference>
<evidence type="ECO:0000313" key="7">
    <source>
        <dbReference type="Proteomes" id="UP001446032"/>
    </source>
</evidence>
<protein>
    <submittedName>
        <fullName evidence="6">Aldo/keto reductase</fullName>
    </submittedName>
</protein>
<dbReference type="Gene3D" id="3.20.20.100">
    <property type="entry name" value="NADP-dependent oxidoreductase domain"/>
    <property type="match status" value="1"/>
</dbReference>
<evidence type="ECO:0000256" key="3">
    <source>
        <dbReference type="ARBA" id="ARBA00023002"/>
    </source>
</evidence>
<dbReference type="PRINTS" id="PR00069">
    <property type="entry name" value="ALDKETRDTASE"/>
</dbReference>
<reference evidence="6 7" key="1">
    <citation type="submission" date="2024-03" db="EMBL/GenBank/DDBJ databases">
        <title>Human intestinal bacterial collection.</title>
        <authorList>
            <person name="Pauvert C."/>
            <person name="Hitch T.C.A."/>
            <person name="Clavel T."/>
        </authorList>
    </citation>
    <scope>NUCLEOTIDE SEQUENCE [LARGE SCALE GENOMIC DNA]</scope>
    <source>
        <strain evidence="6 7">CLA-AA-H95</strain>
    </source>
</reference>
<feature type="signal peptide" evidence="4">
    <location>
        <begin position="1"/>
        <end position="25"/>
    </location>
</feature>
<dbReference type="InterPro" id="IPR023210">
    <property type="entry name" value="NADP_OxRdtase_dom"/>
</dbReference>
<name>A0ABV1AM84_9FIRM</name>
<dbReference type="SUPFAM" id="SSF51430">
    <property type="entry name" value="NAD(P)-linked oxidoreductase"/>
    <property type="match status" value="1"/>
</dbReference>
<organism evidence="6 7">
    <name type="scientific">Blautia intestinihominis</name>
    <dbReference type="NCBI Taxonomy" id="3133152"/>
    <lineage>
        <taxon>Bacteria</taxon>
        <taxon>Bacillati</taxon>
        <taxon>Bacillota</taxon>
        <taxon>Clostridia</taxon>
        <taxon>Lachnospirales</taxon>
        <taxon>Lachnospiraceae</taxon>
        <taxon>Blautia</taxon>
    </lineage>
</organism>
<evidence type="ECO:0000256" key="1">
    <source>
        <dbReference type="ARBA" id="ARBA00007905"/>
    </source>
</evidence>
<evidence type="ECO:0000313" key="6">
    <source>
        <dbReference type="EMBL" id="MEQ2359136.1"/>
    </source>
</evidence>
<dbReference type="PANTHER" id="PTHR43827">
    <property type="entry name" value="2,5-DIKETO-D-GLUCONIC ACID REDUCTASE"/>
    <property type="match status" value="1"/>
</dbReference>
<dbReference type="PANTHER" id="PTHR43827:SF3">
    <property type="entry name" value="NADP-DEPENDENT OXIDOREDUCTASE DOMAIN-CONTAINING PROTEIN"/>
    <property type="match status" value="1"/>
</dbReference>
<comment type="caution">
    <text evidence="6">The sequence shown here is derived from an EMBL/GenBank/DDBJ whole genome shotgun (WGS) entry which is preliminary data.</text>
</comment>
<dbReference type="InterPro" id="IPR018170">
    <property type="entry name" value="Aldo/ket_reductase_CS"/>
</dbReference>
<proteinExistence type="inferred from homology"/>
<keyword evidence="4" id="KW-0732">Signal</keyword>
<dbReference type="InterPro" id="IPR020471">
    <property type="entry name" value="AKR"/>
</dbReference>
<dbReference type="InterPro" id="IPR036812">
    <property type="entry name" value="NAD(P)_OxRdtase_dom_sf"/>
</dbReference>